<dbReference type="Proteomes" id="UP000006900">
    <property type="component" value="Chromosome"/>
</dbReference>
<evidence type="ECO:0000313" key="3">
    <source>
        <dbReference type="Proteomes" id="UP000006900"/>
    </source>
</evidence>
<dbReference type="HOGENOM" id="CLU_1935713_0_0_11"/>
<proteinExistence type="predicted"/>
<gene>
    <name evidence="2" type="ordered locus">MLBr00291</name>
</gene>
<evidence type="ECO:0000313" key="2">
    <source>
        <dbReference type="EMBL" id="CAR70384.1"/>
    </source>
</evidence>
<protein>
    <submittedName>
        <fullName evidence="2">Uncharacterized protein</fullName>
    </submittedName>
</protein>
<evidence type="ECO:0000256" key="1">
    <source>
        <dbReference type="SAM" id="MobiDB-lite"/>
    </source>
</evidence>
<dbReference type="AlphaFoldDB" id="A0A0H3MPE7"/>
<reference evidence="2 3" key="1">
    <citation type="journal article" date="2009" name="Nat. Genet.">
        <title>Comparative genomic and phylogeographic analysis of Mycobacterium leprae.</title>
        <authorList>
            <person name="Monot M."/>
            <person name="Honore N."/>
            <person name="Garnier T."/>
            <person name="Zidane N."/>
            <person name="Sherafi D."/>
            <person name="Paniz-Mondolfi A."/>
            <person name="Matsuoka M."/>
            <person name="Taylor G.M."/>
            <person name="Donoghue H.D."/>
            <person name="Bouwman A."/>
            <person name="Mays S."/>
            <person name="Watson C."/>
            <person name="Lockwood D."/>
            <person name="Khamispour A."/>
            <person name="Dowlati Y."/>
            <person name="Jianping S."/>
            <person name="Rea T.H."/>
            <person name="Vera-Cabrera L."/>
            <person name="Stefani M.M."/>
            <person name="Banu S."/>
            <person name="Macdonald M."/>
            <person name="Sapkota B.R."/>
            <person name="Spencer J.S."/>
            <person name="Thomas J."/>
            <person name="Harshman K."/>
            <person name="Singh P."/>
            <person name="Busso P."/>
            <person name="Gattiker A."/>
            <person name="Rougemont J."/>
            <person name="Brennan P.J."/>
            <person name="Cole S.T."/>
        </authorList>
    </citation>
    <scope>NUCLEOTIDE SEQUENCE [LARGE SCALE GENOMIC DNA]</scope>
    <source>
        <strain evidence="3">Br4923</strain>
    </source>
</reference>
<sequence length="130" mass="14481">MEVARIVSPVNAHSSSSVATDPNEVFHQPDQLSFVGEVRWLAEVAIRTNPLRSFLPFSTNSMMRSLPAHRTTETKNLSHADKIRNRIGLVFARATPTFQPTKTTDRTKRSPRSNTTYVMLDSGVDTPDVA</sequence>
<dbReference type="EMBL" id="FM211192">
    <property type="protein sequence ID" value="CAR70384.1"/>
    <property type="molecule type" value="Genomic_DNA"/>
</dbReference>
<accession>A0A0H3MPE7</accession>
<name>A0A0H3MPE7_MYCLB</name>
<dbReference type="KEGG" id="mlb:MLBr00291"/>
<feature type="region of interest" description="Disordered" evidence="1">
    <location>
        <begin position="95"/>
        <end position="130"/>
    </location>
</feature>
<organism evidence="2 3">
    <name type="scientific">Mycobacterium leprae (strain Br4923)</name>
    <dbReference type="NCBI Taxonomy" id="561304"/>
    <lineage>
        <taxon>Bacteria</taxon>
        <taxon>Bacillati</taxon>
        <taxon>Actinomycetota</taxon>
        <taxon>Actinomycetes</taxon>
        <taxon>Mycobacteriales</taxon>
        <taxon>Mycobacteriaceae</taxon>
        <taxon>Mycobacterium</taxon>
    </lineage>
</organism>